<evidence type="ECO:0000313" key="4">
    <source>
        <dbReference type="Proteomes" id="UP000569914"/>
    </source>
</evidence>
<sequence>MRALGRTAAALLVLALGLAIAGPTAAQGEPSTKLQIPPPPAGELRDLGPTISSLTVVEGAYGKLPDGTFVAYAPVMGENAELNVTTSVAGTNTLLGKYPMPGASGGPTIAVAPSGVVYVGTYYQGHLYAWDPATKEMADLGQPVAGETYLFGLSIAPDGTVYGGTYPNAHVWSYHPDRGFTDFGKPVANDEIKYVKSTVYDPDQNALFVGTQPIPKLFKLDLASKTFTETEVAAPFPGASVIDLDYAEDRVIANVNNTLRVFDSVANKEVPVTDAATGQPVVGLPMVARGVSEPRDHKVYFSRLVSSVSHLAYYDLTTDTVTTTAKPSTRGALIGYGWTTEGDHEVLYALAGNYSGGGFRYDPATGATASLQYPFAPAPAGLQHLLPTRDGGEIFFDAFLNGSTSRLDVESGVITPVTRLGQVEDWTLGPEEETTIYAGTYPNGSLLAYRPDRPAGADNPKVFANLKEHAQIRPIDVQVHDGTLYAATAPDYGLRGGAIATVDLESGEVKVTRNVVQDHTMAALAFLGGQVFAGSSTEGGTGTDPIAGTAKLVEWDPATRAVVRSAEPVAGARSINALTVHNGRLYGLADATVFEFDPVAWKMIRAVPLDAVGAVRAASRGELIFHPNGYLYASVGESTFALDPFTLKGERQTEKTYRLELSADRDLLMLVWPEGFQNPIHYGRFTPAETPCATPDTRDLVTVRGVVTPVRNRFVITGCTLQEIVDKLIKARSSGSAVARELDRYVANRTITERERGELIRALG</sequence>
<protein>
    <recommendedName>
        <fullName evidence="5">DNA-binding beta-propeller fold protein YncE</fullName>
    </recommendedName>
</protein>
<dbReference type="SUPFAM" id="SSF63829">
    <property type="entry name" value="Calcium-dependent phosphotriesterase"/>
    <property type="match status" value="1"/>
</dbReference>
<comment type="caution">
    <text evidence="3">The sequence shown here is derived from an EMBL/GenBank/DDBJ whole genome shotgun (WGS) entry which is preliminary data.</text>
</comment>
<accession>A0A7Y9I5S9</accession>
<dbReference type="Proteomes" id="UP000569914">
    <property type="component" value="Unassembled WGS sequence"/>
</dbReference>
<dbReference type="InterPro" id="IPR011047">
    <property type="entry name" value="Quinoprotein_ADH-like_sf"/>
</dbReference>
<dbReference type="Gene3D" id="2.130.10.10">
    <property type="entry name" value="YVTN repeat-like/Quinoprotein amine dehydrogenase"/>
    <property type="match status" value="1"/>
</dbReference>
<dbReference type="SUPFAM" id="SSF50998">
    <property type="entry name" value="Quinoprotein alcohol dehydrogenase-like"/>
    <property type="match status" value="1"/>
</dbReference>
<feature type="region of interest" description="Disordered" evidence="1">
    <location>
        <begin position="25"/>
        <end position="45"/>
    </location>
</feature>
<evidence type="ECO:0000256" key="1">
    <source>
        <dbReference type="SAM" id="MobiDB-lite"/>
    </source>
</evidence>
<dbReference type="InterPro" id="IPR015943">
    <property type="entry name" value="WD40/YVTN_repeat-like_dom_sf"/>
</dbReference>
<gene>
    <name evidence="3" type="ORF">BKA15_001884</name>
</gene>
<evidence type="ECO:0000313" key="3">
    <source>
        <dbReference type="EMBL" id="NYE70555.1"/>
    </source>
</evidence>
<evidence type="ECO:0000256" key="2">
    <source>
        <dbReference type="SAM" id="SignalP"/>
    </source>
</evidence>
<organism evidence="3 4">
    <name type="scientific">Microlunatus parietis</name>
    <dbReference type="NCBI Taxonomy" id="682979"/>
    <lineage>
        <taxon>Bacteria</taxon>
        <taxon>Bacillati</taxon>
        <taxon>Actinomycetota</taxon>
        <taxon>Actinomycetes</taxon>
        <taxon>Propionibacteriales</taxon>
        <taxon>Propionibacteriaceae</taxon>
        <taxon>Microlunatus</taxon>
    </lineage>
</organism>
<evidence type="ECO:0008006" key="5">
    <source>
        <dbReference type="Google" id="ProtNLM"/>
    </source>
</evidence>
<dbReference type="EMBL" id="JACCBU010000001">
    <property type="protein sequence ID" value="NYE70555.1"/>
    <property type="molecule type" value="Genomic_DNA"/>
</dbReference>
<keyword evidence="4" id="KW-1185">Reference proteome</keyword>
<feature type="chain" id="PRO_5039344186" description="DNA-binding beta-propeller fold protein YncE" evidence="2">
    <location>
        <begin position="27"/>
        <end position="764"/>
    </location>
</feature>
<proteinExistence type="predicted"/>
<dbReference type="AlphaFoldDB" id="A0A7Y9I5S9"/>
<feature type="signal peptide" evidence="2">
    <location>
        <begin position="1"/>
        <end position="26"/>
    </location>
</feature>
<dbReference type="RefSeq" id="WP_179750118.1">
    <property type="nucleotide sequence ID" value="NZ_JACCBU010000001.1"/>
</dbReference>
<name>A0A7Y9I5S9_9ACTN</name>
<keyword evidence="2" id="KW-0732">Signal</keyword>
<reference evidence="3 4" key="1">
    <citation type="submission" date="2020-07" db="EMBL/GenBank/DDBJ databases">
        <title>Sequencing the genomes of 1000 actinobacteria strains.</title>
        <authorList>
            <person name="Klenk H.-P."/>
        </authorList>
    </citation>
    <scope>NUCLEOTIDE SEQUENCE [LARGE SCALE GENOMIC DNA]</scope>
    <source>
        <strain evidence="3 4">DSM 22083</strain>
    </source>
</reference>